<protein>
    <submittedName>
        <fullName evidence="1">GxxExxY protein</fullName>
    </submittedName>
</protein>
<organism evidence="1 2">
    <name type="scientific">Iodobacter ciconiae</name>
    <dbReference type="NCBI Taxonomy" id="2496266"/>
    <lineage>
        <taxon>Bacteria</taxon>
        <taxon>Pseudomonadati</taxon>
        <taxon>Pseudomonadota</taxon>
        <taxon>Betaproteobacteria</taxon>
        <taxon>Neisseriales</taxon>
        <taxon>Chitinibacteraceae</taxon>
        <taxon>Iodobacter</taxon>
    </lineage>
</organism>
<dbReference type="OrthoDB" id="9798792at2"/>
<sequence>MLSEIVIGAALEVHKSLGPGLLESTYEECLDYELRSRGLITERQCFVALDYKNIHIENAFKMNIWVNKELIIELKAVENFLPLHQAQLLTYMRLTQCKVGLLINFNSKLLKDGIRRLSL</sequence>
<gene>
    <name evidence="1" type="ORF">EJO50_06685</name>
</gene>
<name>A0A3S8ZRR6_9NEIS</name>
<evidence type="ECO:0000313" key="2">
    <source>
        <dbReference type="Proteomes" id="UP000282438"/>
    </source>
</evidence>
<evidence type="ECO:0000313" key="1">
    <source>
        <dbReference type="EMBL" id="AZN36193.1"/>
    </source>
</evidence>
<dbReference type="NCBIfam" id="TIGR04256">
    <property type="entry name" value="GxxExxY"/>
    <property type="match status" value="1"/>
</dbReference>
<dbReference type="KEGG" id="iod:EJO50_06685"/>
<keyword evidence="2" id="KW-1185">Reference proteome</keyword>
<dbReference type="RefSeq" id="WP_125972639.1">
    <property type="nucleotide sequence ID" value="NZ_CP034433.1"/>
</dbReference>
<dbReference type="EMBL" id="CP034433">
    <property type="protein sequence ID" value="AZN36193.1"/>
    <property type="molecule type" value="Genomic_DNA"/>
</dbReference>
<proteinExistence type="predicted"/>
<reference evidence="1 2" key="1">
    <citation type="submission" date="2018-12" db="EMBL/GenBank/DDBJ databases">
        <title>Complete genome sequence of Iodobacter sp. H11R3.</title>
        <authorList>
            <person name="Bae J.-W."/>
        </authorList>
    </citation>
    <scope>NUCLEOTIDE SEQUENCE [LARGE SCALE GENOMIC DNA]</scope>
    <source>
        <strain evidence="1 2">H11R3</strain>
    </source>
</reference>
<dbReference type="Proteomes" id="UP000282438">
    <property type="component" value="Chromosome"/>
</dbReference>
<dbReference type="Pfam" id="PF13366">
    <property type="entry name" value="PDDEXK_3"/>
    <property type="match status" value="1"/>
</dbReference>
<accession>A0A3S8ZRR6</accession>
<dbReference type="AlphaFoldDB" id="A0A3S8ZRR6"/>
<dbReference type="InterPro" id="IPR026350">
    <property type="entry name" value="GxxExxY"/>
</dbReference>